<accession>A0ABS2DK73</accession>
<sequence>MIMYFLRKPKFIVSFLFVTILLTASFLYEPFFGDKEWPTGVMYDEQNNVIGAPPFTPLEYPPMGSDRFGMPLLAQVIQGAKYTVITAFVISTLQVLIAFILSIFYTQLPRFLRRTFEGIVESSLFIPASIIAYIILFPLQFYIDPNLSSENFYKLFIVQVIILTLLGIPQLVTLFSKEIQRELQQEYILASRTLGAKGLNLYRKHILPFMLPRLILQFSQRTVEILILFVHLGFLAVFLGGYVMKEVFDGEFQAFSLSYEWAGEIGKHFRSLSITPWQIYSPLLLFALTVLSFNMIAKSIQEFINAVDLRRDTKKKKFVKNTHNDTKSTENPFKLIKKSANF</sequence>
<comment type="similarity">
    <text evidence="6">Belongs to the binding-protein-dependent transport system permease family.</text>
</comment>
<evidence type="ECO:0000256" key="1">
    <source>
        <dbReference type="ARBA" id="ARBA00004141"/>
    </source>
</evidence>
<feature type="transmembrane region" description="Helical" evidence="6">
    <location>
        <begin position="223"/>
        <end position="244"/>
    </location>
</feature>
<evidence type="ECO:0000313" key="9">
    <source>
        <dbReference type="Proteomes" id="UP001518925"/>
    </source>
</evidence>
<organism evidence="8 9">
    <name type="scientific">Bacillus suaedaesalsae</name>
    <dbReference type="NCBI Taxonomy" id="2810349"/>
    <lineage>
        <taxon>Bacteria</taxon>
        <taxon>Bacillati</taxon>
        <taxon>Bacillota</taxon>
        <taxon>Bacilli</taxon>
        <taxon>Bacillales</taxon>
        <taxon>Bacillaceae</taxon>
        <taxon>Bacillus</taxon>
    </lineage>
</organism>
<evidence type="ECO:0000259" key="7">
    <source>
        <dbReference type="PROSITE" id="PS50928"/>
    </source>
</evidence>
<reference evidence="8 9" key="1">
    <citation type="submission" date="2021-02" db="EMBL/GenBank/DDBJ databases">
        <title>Bacillus sp. RD4P76, an endophyte from a halophyte.</title>
        <authorList>
            <person name="Sun J.-Q."/>
        </authorList>
    </citation>
    <scope>NUCLEOTIDE SEQUENCE [LARGE SCALE GENOMIC DNA]</scope>
    <source>
        <strain evidence="8 9">RD4P76</strain>
    </source>
</reference>
<keyword evidence="9" id="KW-1185">Reference proteome</keyword>
<comment type="subcellular location">
    <subcellularLocation>
        <location evidence="6">Cell membrane</location>
        <topology evidence="6">Multi-pass membrane protein</topology>
    </subcellularLocation>
    <subcellularLocation>
        <location evidence="1">Membrane</location>
        <topology evidence="1">Multi-pass membrane protein</topology>
    </subcellularLocation>
</comment>
<evidence type="ECO:0000256" key="3">
    <source>
        <dbReference type="ARBA" id="ARBA00022692"/>
    </source>
</evidence>
<comment type="caution">
    <text evidence="8">The sequence shown here is derived from an EMBL/GenBank/DDBJ whole genome shotgun (WGS) entry which is preliminary data.</text>
</comment>
<keyword evidence="2 6" id="KW-0813">Transport</keyword>
<evidence type="ECO:0000313" key="8">
    <source>
        <dbReference type="EMBL" id="MBM6618902.1"/>
    </source>
</evidence>
<dbReference type="EMBL" id="JAFELM010000036">
    <property type="protein sequence ID" value="MBM6618902.1"/>
    <property type="molecule type" value="Genomic_DNA"/>
</dbReference>
<name>A0ABS2DK73_9BACI</name>
<dbReference type="InterPro" id="IPR035906">
    <property type="entry name" value="MetI-like_sf"/>
</dbReference>
<evidence type="ECO:0000256" key="4">
    <source>
        <dbReference type="ARBA" id="ARBA00022989"/>
    </source>
</evidence>
<proteinExistence type="inferred from homology"/>
<dbReference type="PROSITE" id="PS50928">
    <property type="entry name" value="ABC_TM1"/>
    <property type="match status" value="1"/>
</dbReference>
<keyword evidence="4 6" id="KW-1133">Transmembrane helix</keyword>
<keyword evidence="3 6" id="KW-0812">Transmembrane</keyword>
<dbReference type="CDD" id="cd06261">
    <property type="entry name" value="TM_PBP2"/>
    <property type="match status" value="1"/>
</dbReference>
<dbReference type="Proteomes" id="UP001518925">
    <property type="component" value="Unassembled WGS sequence"/>
</dbReference>
<feature type="transmembrane region" description="Helical" evidence="6">
    <location>
        <begin position="155"/>
        <end position="175"/>
    </location>
</feature>
<dbReference type="RefSeq" id="WP_204204244.1">
    <property type="nucleotide sequence ID" value="NZ_JAFELM010000036.1"/>
</dbReference>
<evidence type="ECO:0000256" key="6">
    <source>
        <dbReference type="RuleBase" id="RU363032"/>
    </source>
</evidence>
<feature type="transmembrane region" description="Helical" evidence="6">
    <location>
        <begin position="124"/>
        <end position="143"/>
    </location>
</feature>
<feature type="transmembrane region" description="Helical" evidence="6">
    <location>
        <begin position="279"/>
        <end position="297"/>
    </location>
</feature>
<dbReference type="Pfam" id="PF00528">
    <property type="entry name" value="BPD_transp_1"/>
    <property type="match status" value="1"/>
</dbReference>
<dbReference type="PANTHER" id="PTHR43839">
    <property type="entry name" value="OPPC IN A BINDING PROTEIN-DEPENDENT TRANSPORT SYSTEM"/>
    <property type="match status" value="1"/>
</dbReference>
<feature type="transmembrane region" description="Helical" evidence="6">
    <location>
        <begin position="82"/>
        <end position="104"/>
    </location>
</feature>
<evidence type="ECO:0000256" key="5">
    <source>
        <dbReference type="ARBA" id="ARBA00023136"/>
    </source>
</evidence>
<feature type="domain" description="ABC transmembrane type-1" evidence="7">
    <location>
        <begin position="80"/>
        <end position="297"/>
    </location>
</feature>
<gene>
    <name evidence="8" type="ORF">JR050_14630</name>
</gene>
<evidence type="ECO:0000256" key="2">
    <source>
        <dbReference type="ARBA" id="ARBA00022448"/>
    </source>
</evidence>
<protein>
    <submittedName>
        <fullName evidence="8">ABC transporter permease subunit</fullName>
    </submittedName>
</protein>
<dbReference type="Gene3D" id="1.10.3720.10">
    <property type="entry name" value="MetI-like"/>
    <property type="match status" value="1"/>
</dbReference>
<dbReference type="PANTHER" id="PTHR43839:SF3">
    <property type="entry name" value="OLIGOPEPTIDE ABC TRANSPORTER, PERMEASE PROTEIN"/>
    <property type="match status" value="1"/>
</dbReference>
<dbReference type="SUPFAM" id="SSF161098">
    <property type="entry name" value="MetI-like"/>
    <property type="match status" value="1"/>
</dbReference>
<dbReference type="InterPro" id="IPR000515">
    <property type="entry name" value="MetI-like"/>
</dbReference>
<keyword evidence="5 6" id="KW-0472">Membrane</keyword>